<dbReference type="InterPro" id="IPR039961">
    <property type="entry name" value="Nuo9.5"/>
</dbReference>
<sequence>MSSLGDYPVYYKQPFRWLSYHAHTRPYVFYATAIAALGPVFIFVVTPVRRKFLYEDHVPLPVNGYPIPRRARDKNLKGYDD</sequence>
<proteinExistence type="predicted"/>
<keyword evidence="1" id="KW-1133">Transmembrane helix</keyword>
<evidence type="ECO:0008006" key="4">
    <source>
        <dbReference type="Google" id="ProtNLM"/>
    </source>
</evidence>
<dbReference type="EMBL" id="KV454011">
    <property type="protein sequence ID" value="ODV98230.1"/>
    <property type="molecule type" value="Genomic_DNA"/>
</dbReference>
<dbReference type="CDD" id="cd22903">
    <property type="entry name" value="NI9M"/>
    <property type="match status" value="1"/>
</dbReference>
<dbReference type="AlphaFoldDB" id="A0A1E4U2K5"/>
<organism evidence="2 3">
    <name type="scientific">Pachysolen tannophilus NRRL Y-2460</name>
    <dbReference type="NCBI Taxonomy" id="669874"/>
    <lineage>
        <taxon>Eukaryota</taxon>
        <taxon>Fungi</taxon>
        <taxon>Dikarya</taxon>
        <taxon>Ascomycota</taxon>
        <taxon>Saccharomycotina</taxon>
        <taxon>Pichiomycetes</taxon>
        <taxon>Pachysolenaceae</taxon>
        <taxon>Pachysolen</taxon>
    </lineage>
</organism>
<dbReference type="PANTHER" id="PTHR38488">
    <property type="entry name" value="OXIDOREDUCTASE 9.5 KDA SUBUNIT, PUTATIVE (AFU_ORTHOLOGUE AFUA_5G08980)-RELATED"/>
    <property type="match status" value="1"/>
</dbReference>
<dbReference type="PANTHER" id="PTHR38488:SF1">
    <property type="entry name" value="OXIDOREDUCTASE 9.5 KDA SUBUNIT, PUTATIVE (AFU_ORTHOLOGUE AFUA_5G08980)-RELATED"/>
    <property type="match status" value="1"/>
</dbReference>
<feature type="transmembrane region" description="Helical" evidence="1">
    <location>
        <begin position="27"/>
        <end position="45"/>
    </location>
</feature>
<evidence type="ECO:0000313" key="3">
    <source>
        <dbReference type="Proteomes" id="UP000094236"/>
    </source>
</evidence>
<gene>
    <name evidence="2" type="ORF">PACTADRAFT_716</name>
</gene>
<keyword evidence="1" id="KW-0812">Transmembrane</keyword>
<dbReference type="OrthoDB" id="2093409at2759"/>
<name>A0A1E4U2K5_PACTA</name>
<dbReference type="Proteomes" id="UP000094236">
    <property type="component" value="Unassembled WGS sequence"/>
</dbReference>
<keyword evidence="3" id="KW-1185">Reference proteome</keyword>
<evidence type="ECO:0000313" key="2">
    <source>
        <dbReference type="EMBL" id="ODV98230.1"/>
    </source>
</evidence>
<reference evidence="3" key="1">
    <citation type="submission" date="2016-05" db="EMBL/GenBank/DDBJ databases">
        <title>Comparative genomics of biotechnologically important yeasts.</title>
        <authorList>
            <consortium name="DOE Joint Genome Institute"/>
            <person name="Riley R."/>
            <person name="Haridas S."/>
            <person name="Wolfe K.H."/>
            <person name="Lopes M.R."/>
            <person name="Hittinger C.T."/>
            <person name="Goker M."/>
            <person name="Salamov A."/>
            <person name="Wisecaver J."/>
            <person name="Long T.M."/>
            <person name="Aerts A.L."/>
            <person name="Barry K."/>
            <person name="Choi C."/>
            <person name="Clum A."/>
            <person name="Coughlan A.Y."/>
            <person name="Deshpande S."/>
            <person name="Douglass A.P."/>
            <person name="Hanson S.J."/>
            <person name="Klenk H.-P."/>
            <person name="Labutti K."/>
            <person name="Lapidus A."/>
            <person name="Lindquist E."/>
            <person name="Lipzen A."/>
            <person name="Meier-Kolthoff J.P."/>
            <person name="Ohm R.A."/>
            <person name="Otillar R.P."/>
            <person name="Pangilinan J."/>
            <person name="Peng Y."/>
            <person name="Rokas A."/>
            <person name="Rosa C.A."/>
            <person name="Scheuner C."/>
            <person name="Sibirny A.A."/>
            <person name="Slot J.C."/>
            <person name="Stielow J.B."/>
            <person name="Sun H."/>
            <person name="Kurtzman C.P."/>
            <person name="Blackwell M."/>
            <person name="Grigoriev I.V."/>
            <person name="Jeffries T.W."/>
        </authorList>
    </citation>
    <scope>NUCLEOTIDE SEQUENCE [LARGE SCALE GENOMIC DNA]</scope>
    <source>
        <strain evidence="3">NRRL Y-2460</strain>
    </source>
</reference>
<dbReference type="STRING" id="669874.A0A1E4U2K5"/>
<evidence type="ECO:0000256" key="1">
    <source>
        <dbReference type="SAM" id="Phobius"/>
    </source>
</evidence>
<accession>A0A1E4U2K5</accession>
<keyword evidence="1" id="KW-0472">Membrane</keyword>
<protein>
    <recommendedName>
        <fullName evidence="4">NADH-ubiquinone oxidoreductase 9.5 kDa subunit</fullName>
    </recommendedName>
</protein>